<evidence type="ECO:0000313" key="3">
    <source>
        <dbReference type="Proteomes" id="UP000580250"/>
    </source>
</evidence>
<evidence type="ECO:0000313" key="2">
    <source>
        <dbReference type="EMBL" id="CAD2167982.1"/>
    </source>
</evidence>
<dbReference type="EMBL" id="CAJEWN010000134">
    <property type="protein sequence ID" value="CAD2167982.1"/>
    <property type="molecule type" value="Genomic_DNA"/>
</dbReference>
<protein>
    <submittedName>
        <fullName evidence="2">Uncharacterized protein</fullName>
    </submittedName>
</protein>
<sequence>MNLSNFVIFLLFMFNLFNLTFCVKGLGESSNPNQNYQQPNWDAPPGFTSHSRATAQTGAQRGSANVVPHTTTARQYSNLLQQNVQPVILAPRQDIQSSSRSIRTLYEGQERASNFDFFANGGEIRFGGQSDGADNNMISFTQHGNFNSMLKILQYFKLFKIIRKIPH</sequence>
<proteinExistence type="predicted"/>
<keyword evidence="1" id="KW-0732">Signal</keyword>
<feature type="signal peptide" evidence="1">
    <location>
        <begin position="1"/>
        <end position="22"/>
    </location>
</feature>
<dbReference type="Proteomes" id="UP000580250">
    <property type="component" value="Unassembled WGS sequence"/>
</dbReference>
<accession>A0A6V7UZ97</accession>
<name>A0A6V7UZ97_MELEN</name>
<dbReference type="AlphaFoldDB" id="A0A6V7UZ97"/>
<reference evidence="2 3" key="1">
    <citation type="submission" date="2020-08" db="EMBL/GenBank/DDBJ databases">
        <authorList>
            <person name="Koutsovoulos G."/>
            <person name="Danchin GJ E."/>
        </authorList>
    </citation>
    <scope>NUCLEOTIDE SEQUENCE [LARGE SCALE GENOMIC DNA]</scope>
</reference>
<evidence type="ECO:0000256" key="1">
    <source>
        <dbReference type="SAM" id="SignalP"/>
    </source>
</evidence>
<feature type="chain" id="PRO_5027795472" evidence="1">
    <location>
        <begin position="23"/>
        <end position="167"/>
    </location>
</feature>
<comment type="caution">
    <text evidence="2">The sequence shown here is derived from an EMBL/GenBank/DDBJ whole genome shotgun (WGS) entry which is preliminary data.</text>
</comment>
<gene>
    <name evidence="2" type="ORF">MENT_LOCUS19307</name>
</gene>
<organism evidence="2 3">
    <name type="scientific">Meloidogyne enterolobii</name>
    <name type="common">Root-knot nematode worm</name>
    <name type="synonym">Meloidogyne mayaguensis</name>
    <dbReference type="NCBI Taxonomy" id="390850"/>
    <lineage>
        <taxon>Eukaryota</taxon>
        <taxon>Metazoa</taxon>
        <taxon>Ecdysozoa</taxon>
        <taxon>Nematoda</taxon>
        <taxon>Chromadorea</taxon>
        <taxon>Rhabditida</taxon>
        <taxon>Tylenchina</taxon>
        <taxon>Tylenchomorpha</taxon>
        <taxon>Tylenchoidea</taxon>
        <taxon>Meloidogynidae</taxon>
        <taxon>Meloidogyninae</taxon>
        <taxon>Meloidogyne</taxon>
    </lineage>
</organism>